<reference evidence="3" key="2">
    <citation type="submission" date="2013-12" db="EMBL/GenBank/DDBJ databases">
        <title>Evolution of pathogenesis and genome organization in the Tremellales.</title>
        <authorList>
            <person name="Cuomo C."/>
            <person name="Litvintseva A."/>
            <person name="Heitman J."/>
            <person name="Chen Y."/>
            <person name="Sun S."/>
            <person name="Springer D."/>
            <person name="Dromer F."/>
            <person name="Young S."/>
            <person name="Zeng Q."/>
            <person name="Chapman S."/>
            <person name="Gujja S."/>
            <person name="Saif S."/>
            <person name="Birren B."/>
        </authorList>
    </citation>
    <scope>NUCLEOTIDE SEQUENCE [LARGE SCALE GENOMIC DNA]</scope>
    <source>
        <strain evidence="3">CBS 10435</strain>
    </source>
</reference>
<feature type="compositionally biased region" description="Polar residues" evidence="1">
    <location>
        <begin position="74"/>
        <end position="83"/>
    </location>
</feature>
<feature type="compositionally biased region" description="Low complexity" evidence="1">
    <location>
        <begin position="12"/>
        <end position="28"/>
    </location>
</feature>
<reference evidence="2 3" key="1">
    <citation type="submission" date="2013-07" db="EMBL/GenBank/DDBJ databases">
        <title>The Genome Sequence of Kwoniella mangroviensis CBS10435.</title>
        <authorList>
            <consortium name="The Broad Institute Genome Sequencing Platform"/>
            <person name="Cuomo C."/>
            <person name="Litvintseva A."/>
            <person name="Chen Y."/>
            <person name="Heitman J."/>
            <person name="Sun S."/>
            <person name="Springer D."/>
            <person name="Dromer F."/>
            <person name="Young S.K."/>
            <person name="Zeng Q."/>
            <person name="Gargeya S."/>
            <person name="Fitzgerald M."/>
            <person name="Abouelleil A."/>
            <person name="Alvarado L."/>
            <person name="Berlin A.M."/>
            <person name="Chapman S.B."/>
            <person name="Dewar J."/>
            <person name="Goldberg J."/>
            <person name="Griggs A."/>
            <person name="Gujja S."/>
            <person name="Hansen M."/>
            <person name="Howarth C."/>
            <person name="Imamovic A."/>
            <person name="Larimer J."/>
            <person name="McCowan C."/>
            <person name="Murphy C."/>
            <person name="Pearson M."/>
            <person name="Priest M."/>
            <person name="Roberts A."/>
            <person name="Saif S."/>
            <person name="Shea T."/>
            <person name="Sykes S."/>
            <person name="Wortman J."/>
            <person name="Nusbaum C."/>
            <person name="Birren B."/>
        </authorList>
    </citation>
    <scope>NUCLEOTIDE SEQUENCE [LARGE SCALE GENOMIC DNA]</scope>
    <source>
        <strain evidence="2 3">CBS 10435</strain>
    </source>
</reference>
<sequence length="185" mass="20276">MTHPNLTHHAITTDTSSLPSPTTQDSTSAVDNNSTGSLPVSYSKSSELIGDTRFLRYRPVPSKMQKRPGCTQGLLPSSSTYVPSSGGGERGITEIPESEIEMTLTAPKVDAWMRAVEHSTFPSEEELKVIEGTKEAKVIRKKSVLVGMIGDILEEDGVSIQDAVKTYRESSAKNKDDWDWNLFTD</sequence>
<accession>A0A1B9IKN7</accession>
<feature type="compositionally biased region" description="Polar residues" evidence="1">
    <location>
        <begin position="29"/>
        <end position="43"/>
    </location>
</feature>
<evidence type="ECO:0000313" key="3">
    <source>
        <dbReference type="Proteomes" id="UP000092583"/>
    </source>
</evidence>
<organism evidence="2 3">
    <name type="scientific">Kwoniella mangroviensis CBS 10435</name>
    <dbReference type="NCBI Taxonomy" id="1331196"/>
    <lineage>
        <taxon>Eukaryota</taxon>
        <taxon>Fungi</taxon>
        <taxon>Dikarya</taxon>
        <taxon>Basidiomycota</taxon>
        <taxon>Agaricomycotina</taxon>
        <taxon>Tremellomycetes</taxon>
        <taxon>Tremellales</taxon>
        <taxon>Cryptococcaceae</taxon>
        <taxon>Kwoniella</taxon>
    </lineage>
</organism>
<dbReference type="AlphaFoldDB" id="A0A1B9IKN7"/>
<evidence type="ECO:0000256" key="1">
    <source>
        <dbReference type="SAM" id="MobiDB-lite"/>
    </source>
</evidence>
<gene>
    <name evidence="2" type="ORF">L486_06160</name>
</gene>
<evidence type="ECO:0000313" key="2">
    <source>
        <dbReference type="EMBL" id="OCF56219.1"/>
    </source>
</evidence>
<protein>
    <submittedName>
        <fullName evidence="2">Uncharacterized protein</fullName>
    </submittedName>
</protein>
<dbReference type="Proteomes" id="UP000092583">
    <property type="component" value="Unassembled WGS sequence"/>
</dbReference>
<proteinExistence type="predicted"/>
<name>A0A1B9IKN7_9TREE</name>
<keyword evidence="3" id="KW-1185">Reference proteome</keyword>
<dbReference type="EMBL" id="KV700091">
    <property type="protein sequence ID" value="OCF56219.1"/>
    <property type="molecule type" value="Genomic_DNA"/>
</dbReference>
<feature type="region of interest" description="Disordered" evidence="1">
    <location>
        <begin position="1"/>
        <end position="43"/>
    </location>
</feature>
<feature type="region of interest" description="Disordered" evidence="1">
    <location>
        <begin position="62"/>
        <end position="89"/>
    </location>
</feature>